<dbReference type="SUPFAM" id="SSF56024">
    <property type="entry name" value="Phospholipase D/nuclease"/>
    <property type="match status" value="1"/>
</dbReference>
<feature type="domain" description="Helicase C-terminal" evidence="3">
    <location>
        <begin position="710"/>
        <end position="886"/>
    </location>
</feature>
<proteinExistence type="predicted"/>
<dbReference type="InterPro" id="IPR000330">
    <property type="entry name" value="SNF2_N"/>
</dbReference>
<dbReference type="GO" id="GO:0004519">
    <property type="term" value="F:endonuclease activity"/>
    <property type="evidence" value="ECO:0007669"/>
    <property type="project" value="UniProtKB-KW"/>
</dbReference>
<dbReference type="Pfam" id="PF13091">
    <property type="entry name" value="PLDc_2"/>
    <property type="match status" value="1"/>
</dbReference>
<protein>
    <submittedName>
        <fullName evidence="4">NgoFVII family restriction endonuclease</fullName>
    </submittedName>
</protein>
<dbReference type="PANTHER" id="PTHR45766:SF6">
    <property type="entry name" value="SWI_SNF-RELATED MATRIX-ASSOCIATED ACTIN-DEPENDENT REGULATOR OF CHROMATIN SUBFAMILY A-LIKE PROTEIN 1"/>
    <property type="match status" value="1"/>
</dbReference>
<name>A0A2M7SC92_9BACT</name>
<dbReference type="SMART" id="SM00487">
    <property type="entry name" value="DEXDc"/>
    <property type="match status" value="1"/>
</dbReference>
<keyword evidence="4" id="KW-0540">Nuclease</keyword>
<dbReference type="Pfam" id="PF00271">
    <property type="entry name" value="Helicase_C"/>
    <property type="match status" value="1"/>
</dbReference>
<dbReference type="CDD" id="cd18793">
    <property type="entry name" value="SF2_C_SNF"/>
    <property type="match status" value="1"/>
</dbReference>
<evidence type="ECO:0000259" key="3">
    <source>
        <dbReference type="PROSITE" id="PS51194"/>
    </source>
</evidence>
<dbReference type="GO" id="GO:0005524">
    <property type="term" value="F:ATP binding"/>
    <property type="evidence" value="ECO:0007669"/>
    <property type="project" value="InterPro"/>
</dbReference>
<evidence type="ECO:0000256" key="1">
    <source>
        <dbReference type="ARBA" id="ARBA00022801"/>
    </source>
</evidence>
<comment type="caution">
    <text evidence="4">The sequence shown here is derived from an EMBL/GenBank/DDBJ whole genome shotgun (WGS) entry which is preliminary data.</text>
</comment>
<organism evidence="4 5">
    <name type="scientific">Candidatus Desantisbacteria bacterium CG_4_10_14_0_8_um_filter_48_22</name>
    <dbReference type="NCBI Taxonomy" id="1974543"/>
    <lineage>
        <taxon>Bacteria</taxon>
        <taxon>Candidatus Desantisiibacteriota</taxon>
    </lineage>
</organism>
<evidence type="ECO:0000313" key="5">
    <source>
        <dbReference type="Proteomes" id="UP000229307"/>
    </source>
</evidence>
<dbReference type="InterPro" id="IPR049730">
    <property type="entry name" value="SNF2/RAD54-like_C"/>
</dbReference>
<reference evidence="5" key="1">
    <citation type="submission" date="2017-09" db="EMBL/GenBank/DDBJ databases">
        <title>Depth-based differentiation of microbial function through sediment-hosted aquifers and enrichment of novel symbionts in the deep terrestrial subsurface.</title>
        <authorList>
            <person name="Probst A.J."/>
            <person name="Ladd B."/>
            <person name="Jarett J.K."/>
            <person name="Geller-Mcgrath D.E."/>
            <person name="Sieber C.M.K."/>
            <person name="Emerson J.B."/>
            <person name="Anantharaman K."/>
            <person name="Thomas B.C."/>
            <person name="Malmstrom R."/>
            <person name="Stieglmeier M."/>
            <person name="Klingl A."/>
            <person name="Woyke T."/>
            <person name="Ryan C.M."/>
            <person name="Banfield J.F."/>
        </authorList>
    </citation>
    <scope>NUCLEOTIDE SEQUENCE [LARGE SCALE GENOMIC DNA]</scope>
</reference>
<evidence type="ECO:0000313" key="4">
    <source>
        <dbReference type="EMBL" id="PIZ17152.1"/>
    </source>
</evidence>
<dbReference type="InterPro" id="IPR038718">
    <property type="entry name" value="SNF2-like_sf"/>
</dbReference>
<accession>A0A2M7SC92</accession>
<dbReference type="AlphaFoldDB" id="A0A2M7SC92"/>
<dbReference type="CDD" id="cd09178">
    <property type="entry name" value="PLDc_N_Snf2_like"/>
    <property type="match status" value="1"/>
</dbReference>
<dbReference type="Gene3D" id="3.40.50.10810">
    <property type="entry name" value="Tandem AAA-ATPase domain"/>
    <property type="match status" value="2"/>
</dbReference>
<evidence type="ECO:0000259" key="2">
    <source>
        <dbReference type="PROSITE" id="PS51192"/>
    </source>
</evidence>
<dbReference type="PROSITE" id="PS51194">
    <property type="entry name" value="HELICASE_CTER"/>
    <property type="match status" value="1"/>
</dbReference>
<dbReference type="SUPFAM" id="SSF52540">
    <property type="entry name" value="P-loop containing nucleoside triphosphate hydrolases"/>
    <property type="match status" value="2"/>
</dbReference>
<dbReference type="Gene3D" id="3.30.870.10">
    <property type="entry name" value="Endonuclease Chain A"/>
    <property type="match status" value="1"/>
</dbReference>
<dbReference type="InterPro" id="IPR014001">
    <property type="entry name" value="Helicase_ATP-bd"/>
</dbReference>
<dbReference type="InterPro" id="IPR027417">
    <property type="entry name" value="P-loop_NTPase"/>
</dbReference>
<keyword evidence="1" id="KW-0378">Hydrolase</keyword>
<dbReference type="Proteomes" id="UP000229307">
    <property type="component" value="Unassembled WGS sequence"/>
</dbReference>
<dbReference type="PROSITE" id="PS51192">
    <property type="entry name" value="HELICASE_ATP_BIND_1"/>
    <property type="match status" value="1"/>
</dbReference>
<dbReference type="InterPro" id="IPR025202">
    <property type="entry name" value="PLD-like_dom"/>
</dbReference>
<dbReference type="Gene3D" id="3.40.50.300">
    <property type="entry name" value="P-loop containing nucleotide triphosphate hydrolases"/>
    <property type="match status" value="1"/>
</dbReference>
<dbReference type="Pfam" id="PF00176">
    <property type="entry name" value="SNF2-rel_dom"/>
    <property type="match status" value="1"/>
</dbReference>
<keyword evidence="4" id="KW-0255">Endonuclease</keyword>
<dbReference type="GO" id="GO:0016787">
    <property type="term" value="F:hydrolase activity"/>
    <property type="evidence" value="ECO:0007669"/>
    <property type="project" value="UniProtKB-KW"/>
</dbReference>
<sequence>MPKIYDNIENQLSAGLAETLKLSKRGDFCVGYFNLRGWHEIADKVDAFVGMPVTEKNDQVHRYCRLLVGMQKLPLETLRDSFLRDDTCIIDQAEMIKLKKKLAYEFKEQLTIGAPSERDEIYLRKLSTQLKEKKVVVKLHLKHQLHAKLYLAMSDDIRVPVIGFLGSSNLTFAGLSNQGELNIDVMDQDAASKLAKWFDDRWNDSKCIDITDELIQIIDESWAADRLVSPFHIYLKIAYHLSREARAGIGEYKLPRIFQQELLDFQQKAVLVAAHHLHKRGGVMIGDVVGLGKTITATALAKMFEEDFFLETLIICPKNIVDMWEGYVHKYQLHAKVISQSMVQRQLPNLRRYRIVIIDESHNLRNDEGSRYRSIKSYLEENESKVILLSATPYNKSYVDLSNQLRLFLSDDKDLGISPERYIESIGGQVHFTANHTETFIRSIKAFEKSPFSDDWRELMRLYLVRRTRSFIKTNYAATDNANGRKYLTFSSGKKFYFPDRVPKKVEYTFDPDDKKDPYARLYSDKIVDTINGLGLPRYGLGNYINPKSAIKPTKDEELTIVNLSRAGKRLMGFCRTNLFKRLESSGYSFLLSLSRHILRNFVFIYAVGNNLPVPVGKNIVENFDDFIEDNDTDGDGEDNSISFILSEEEYLKRAKHVYEFYTGKYMDRVEWIRSDLFITDLKKLLINDCREIIKILSVAKEWDPDEDRQLNALYDLINTTHKKEKVLVFTQFADTARYLYEQLKKRGVESIECVTGDCENPTDYAHRFSPVSNEKPEIKGTENEVGVLIATDVLSEGQNLQDGHIILNYDLPWAIIRLIQRAGRVDRIGQEFDKILCYSFLPEDGIEKIINLRGRLRERIKQNAEVVGADETFFDGDPINIRDLYNEKSGIFDEEDDTEVDLASYAYQIWKNALDSDATLSKTISDMPNVVYATKENTFEKEKEGVIVYTRTSDDNDVLAWLGANEKMITRSQLTILRAAECGKDTKPLYKLPDHHKIVKTAVDIISKEEVTAGSSLGKKTGVKYRVYMRLDRYFKENESSLFVTEEMKKAVDDIFKYPLKEFARDTLNRQLKAGISDDSLANLVISLRDDDKLCITDNEEQANRLPQIICSMGMKNGE</sequence>
<gene>
    <name evidence="4" type="ORF">COY52_05195</name>
</gene>
<feature type="domain" description="Helicase ATP-binding" evidence="2">
    <location>
        <begin position="330"/>
        <end position="411"/>
    </location>
</feature>
<dbReference type="PANTHER" id="PTHR45766">
    <property type="entry name" value="DNA ANNEALING HELICASE AND ENDONUCLEASE ZRANB3 FAMILY MEMBER"/>
    <property type="match status" value="1"/>
</dbReference>
<dbReference type="InterPro" id="IPR001650">
    <property type="entry name" value="Helicase_C-like"/>
</dbReference>
<dbReference type="SMART" id="SM00490">
    <property type="entry name" value="HELICc"/>
    <property type="match status" value="1"/>
</dbReference>
<dbReference type="EMBL" id="PFMR01000140">
    <property type="protein sequence ID" value="PIZ17152.1"/>
    <property type="molecule type" value="Genomic_DNA"/>
</dbReference>